<dbReference type="Gene3D" id="3.30.1330.60">
    <property type="entry name" value="OmpA-like domain"/>
    <property type="match status" value="1"/>
</dbReference>
<evidence type="ECO:0000256" key="2">
    <source>
        <dbReference type="ARBA" id="ARBA00023114"/>
    </source>
</evidence>
<feature type="signal peptide" evidence="3">
    <location>
        <begin position="1"/>
        <end position="21"/>
    </location>
</feature>
<feature type="chain" id="PRO_5004164670" evidence="3">
    <location>
        <begin position="22"/>
        <end position="360"/>
    </location>
</feature>
<keyword evidence="2" id="KW-0813">Transport</keyword>
<reference evidence="5 6" key="1">
    <citation type="journal article" date="2006" name="Science">
        <title>A small microbial genome: the end of a long symbiotic relationship?</title>
        <authorList>
            <person name="Perez-Brocal V."/>
            <person name="Gil R."/>
            <person name="Ramos S."/>
            <person name="Lamelas A."/>
            <person name="Postigo M."/>
            <person name="Michelena J.M."/>
            <person name="Silva F.J."/>
            <person name="Moya A."/>
            <person name="Latorre A."/>
        </authorList>
    </citation>
    <scope>NUCLEOTIDE SEQUENCE [LARGE SCALE GENOMIC DNA]</scope>
    <source>
        <strain evidence="6">Cc</strain>
    </source>
</reference>
<dbReference type="EMBL" id="CP000263">
    <property type="protein sequence ID" value="ABJ90679.1"/>
    <property type="molecule type" value="Genomic_DNA"/>
</dbReference>
<comment type="similarity">
    <text evidence="1">Belongs to the outer membrane OOP (TC 1.B.6) superfamily. OmpA family.</text>
</comment>
<dbReference type="RefSeq" id="WP_011672598.1">
    <property type="nucleotide sequence ID" value="NC_008513.1"/>
</dbReference>
<evidence type="ECO:0000256" key="3">
    <source>
        <dbReference type="SAM" id="SignalP"/>
    </source>
</evidence>
<dbReference type="STRING" id="372461.BCc_210"/>
<dbReference type="InterPro" id="IPR036737">
    <property type="entry name" value="OmpA-like_sf"/>
</dbReference>
<dbReference type="OrthoDB" id="6552714at2"/>
<keyword evidence="6" id="KW-1185">Reference proteome</keyword>
<evidence type="ECO:0000313" key="5">
    <source>
        <dbReference type="EMBL" id="ABJ90679.1"/>
    </source>
</evidence>
<gene>
    <name evidence="5" type="primary">ompA</name>
    <name evidence="5" type="ordered locus">BCc_210</name>
</gene>
<keyword evidence="3" id="KW-0732">Signal</keyword>
<accession>Q057M0</accession>
<dbReference type="Proteomes" id="UP000000669">
    <property type="component" value="Chromosome"/>
</dbReference>
<evidence type="ECO:0000256" key="1">
    <source>
        <dbReference type="ARBA" id="ARBA00005710"/>
    </source>
</evidence>
<dbReference type="eggNOG" id="COG3637">
    <property type="taxonomic scope" value="Bacteria"/>
</dbReference>
<keyword evidence="2" id="KW-0812">Transmembrane</keyword>
<keyword evidence="2" id="KW-0626">Porin</keyword>
<organism evidence="5 6">
    <name type="scientific">Buchnera aphidicola subsp. Cinara cedri (strain Cc)</name>
    <dbReference type="NCBI Taxonomy" id="372461"/>
    <lineage>
        <taxon>Bacteria</taxon>
        <taxon>Pseudomonadati</taxon>
        <taxon>Pseudomonadota</taxon>
        <taxon>Gammaproteobacteria</taxon>
        <taxon>Enterobacterales</taxon>
        <taxon>Erwiniaceae</taxon>
        <taxon>Buchnera</taxon>
    </lineage>
</organism>
<evidence type="ECO:0000259" key="4">
    <source>
        <dbReference type="Pfam" id="PF01389"/>
    </source>
</evidence>
<keyword evidence="2" id="KW-0406">Ion transport</keyword>
<name>Q057M0_BUCCC</name>
<dbReference type="InterPro" id="IPR011250">
    <property type="entry name" value="OMP/PagP_B-barrel"/>
</dbReference>
<dbReference type="SUPFAM" id="SSF56925">
    <property type="entry name" value="OMPA-like"/>
    <property type="match status" value="1"/>
</dbReference>
<dbReference type="Pfam" id="PF01389">
    <property type="entry name" value="OmpA_membrane"/>
    <property type="match status" value="1"/>
</dbReference>
<feature type="domain" description="Outer membrane protein OmpA-like transmembrane" evidence="4">
    <location>
        <begin position="65"/>
        <end position="205"/>
    </location>
</feature>
<dbReference type="Gene3D" id="2.40.160.20">
    <property type="match status" value="1"/>
</dbReference>
<dbReference type="SUPFAM" id="SSF103088">
    <property type="entry name" value="OmpA-like"/>
    <property type="match status" value="1"/>
</dbReference>
<sequence length="360" mass="42436">MKKFFIVSTLLLSSIFSVAHAESNTVKKKWNFGIQFNSLNPLKSFYNYKILCLKNYKNITKKIISLNPGFFTKYQKNPYLNFELKLNLLENKIKDIKKNTLNAYFSNVEYATNIMYPLKKYLNIYTKIGAKIKANIHNTCLKDIFMIKKYKKFSPLFSIGLELLINKYLHSNIDINLNKHFHKLQLNKISTFTDNVNIGFSWKFNPVKDKIINLFKKSNNKLFLENYESFNKYKNIKDKIFFHPKIFKLSSTSNDFLNVLINKISKIKKDKIYLIITGNMNNQLKKTKKNKIMSFKRALEISKFFVNNGILKKNIIIQGINNIDLKNNIILNKFFTGKNLLNDPYFENQKVNIELKINSK</sequence>
<protein>
    <submittedName>
        <fullName evidence="5">Outer membrane protein A</fullName>
    </submittedName>
</protein>
<dbReference type="AlphaFoldDB" id="Q057M0"/>
<dbReference type="KEGG" id="bcc:BCc_210"/>
<dbReference type="HOGENOM" id="CLU_768754_0_0_6"/>
<evidence type="ECO:0000313" key="6">
    <source>
        <dbReference type="Proteomes" id="UP000000669"/>
    </source>
</evidence>
<dbReference type="InterPro" id="IPR000498">
    <property type="entry name" value="OmpA-like_TM_dom"/>
</dbReference>
<proteinExistence type="inferred from homology"/>